<dbReference type="AlphaFoldDB" id="A0A4V6D1U3"/>
<sequence>MSLKFHGLPEVVFILPDVYLYLETKEFGGDKYDNGVITPR</sequence>
<protein>
    <submittedName>
        <fullName evidence="1">Uncharacterized protein</fullName>
    </submittedName>
</protein>
<proteinExistence type="predicted"/>
<gene>
    <name evidence="1" type="ORF">SEVIR_9G407400v2</name>
</gene>
<accession>A0A4V6D1U3</accession>
<reference evidence="1" key="1">
    <citation type="submission" date="2019-03" db="EMBL/GenBank/DDBJ databases">
        <title>WGS assembly of Setaria viridis.</title>
        <authorList>
            <person name="Huang P."/>
            <person name="Jenkins J."/>
            <person name="Grimwood J."/>
            <person name="Barry K."/>
            <person name="Healey A."/>
            <person name="Mamidi S."/>
            <person name="Sreedasyam A."/>
            <person name="Shu S."/>
            <person name="Feldman M."/>
            <person name="Wu J."/>
            <person name="Yu Y."/>
            <person name="Chen C."/>
            <person name="Johnson J."/>
            <person name="Rokhsar D."/>
            <person name="Baxter I."/>
            <person name="Schmutz J."/>
            <person name="Brutnell T."/>
            <person name="Kellogg E."/>
        </authorList>
    </citation>
    <scope>NUCLEOTIDE SEQUENCE [LARGE SCALE GENOMIC DNA]</scope>
</reference>
<evidence type="ECO:0000313" key="1">
    <source>
        <dbReference type="EMBL" id="TKV96095.1"/>
    </source>
</evidence>
<dbReference type="Gramene" id="TKV96095">
    <property type="protein sequence ID" value="TKV96095"/>
    <property type="gene ID" value="SEVIR_9G407400v2"/>
</dbReference>
<keyword evidence="2" id="KW-1185">Reference proteome</keyword>
<organism evidence="1 2">
    <name type="scientific">Setaria viridis</name>
    <name type="common">Green bristlegrass</name>
    <name type="synonym">Setaria italica subsp. viridis</name>
    <dbReference type="NCBI Taxonomy" id="4556"/>
    <lineage>
        <taxon>Eukaryota</taxon>
        <taxon>Viridiplantae</taxon>
        <taxon>Streptophyta</taxon>
        <taxon>Embryophyta</taxon>
        <taxon>Tracheophyta</taxon>
        <taxon>Spermatophyta</taxon>
        <taxon>Magnoliopsida</taxon>
        <taxon>Liliopsida</taxon>
        <taxon>Poales</taxon>
        <taxon>Poaceae</taxon>
        <taxon>PACMAD clade</taxon>
        <taxon>Panicoideae</taxon>
        <taxon>Panicodae</taxon>
        <taxon>Paniceae</taxon>
        <taxon>Cenchrinae</taxon>
        <taxon>Setaria</taxon>
    </lineage>
</organism>
<dbReference type="EMBL" id="CM016560">
    <property type="protein sequence ID" value="TKV96095.1"/>
    <property type="molecule type" value="Genomic_DNA"/>
</dbReference>
<evidence type="ECO:0000313" key="2">
    <source>
        <dbReference type="Proteomes" id="UP000298652"/>
    </source>
</evidence>
<dbReference type="Proteomes" id="UP000298652">
    <property type="component" value="Chromosome 9"/>
</dbReference>
<name>A0A4V6D1U3_SETVI</name>